<proteinExistence type="predicted"/>
<name>A0A369K8T8_HYPMA</name>
<dbReference type="CDD" id="cd11296">
    <property type="entry name" value="O-FucT_like"/>
    <property type="match status" value="1"/>
</dbReference>
<dbReference type="AlphaFoldDB" id="A0A369K8T8"/>
<organism evidence="5 6">
    <name type="scientific">Hypsizygus marmoreus</name>
    <name type="common">White beech mushroom</name>
    <name type="synonym">Agaricus marmoreus</name>
    <dbReference type="NCBI Taxonomy" id="39966"/>
    <lineage>
        <taxon>Eukaryota</taxon>
        <taxon>Fungi</taxon>
        <taxon>Dikarya</taxon>
        <taxon>Basidiomycota</taxon>
        <taxon>Agaricomycotina</taxon>
        <taxon>Agaricomycetes</taxon>
        <taxon>Agaricomycetidae</taxon>
        <taxon>Agaricales</taxon>
        <taxon>Tricholomatineae</taxon>
        <taxon>Lyophyllaceae</taxon>
        <taxon>Hypsizygus</taxon>
    </lineage>
</organism>
<dbReference type="Proteomes" id="UP000076154">
    <property type="component" value="Unassembled WGS sequence"/>
</dbReference>
<evidence type="ECO:0000313" key="5">
    <source>
        <dbReference type="EMBL" id="RDB29870.1"/>
    </source>
</evidence>
<keyword evidence="4" id="KW-1133">Transmembrane helix</keyword>
<evidence type="ECO:0000256" key="2">
    <source>
        <dbReference type="ARBA" id="ARBA00023253"/>
    </source>
</evidence>
<dbReference type="OrthoDB" id="2559662at2759"/>
<dbReference type="Gene3D" id="3.40.50.11350">
    <property type="match status" value="1"/>
</dbReference>
<keyword evidence="3" id="KW-0119">Carbohydrate metabolism</keyword>
<keyword evidence="6" id="KW-1185">Reference proteome</keyword>
<keyword evidence="4" id="KW-0472">Membrane</keyword>
<dbReference type="GO" id="GO:0016740">
    <property type="term" value="F:transferase activity"/>
    <property type="evidence" value="ECO:0007669"/>
    <property type="project" value="UniProtKB-KW"/>
</dbReference>
<comment type="caution">
    <text evidence="5">The sequence shown here is derived from an EMBL/GenBank/DDBJ whole genome shotgun (WGS) entry which is preliminary data.</text>
</comment>
<dbReference type="GO" id="GO:0006004">
    <property type="term" value="P:fucose metabolic process"/>
    <property type="evidence" value="ECO:0007669"/>
    <property type="project" value="UniProtKB-KW"/>
</dbReference>
<dbReference type="InParanoid" id="A0A369K8T8"/>
<keyword evidence="4" id="KW-0812">Transmembrane</keyword>
<evidence type="ECO:0000256" key="4">
    <source>
        <dbReference type="SAM" id="Phobius"/>
    </source>
</evidence>
<keyword evidence="2" id="KW-0294">Fucose metabolism</keyword>
<gene>
    <name evidence="5" type="ORF">Hypma_013959</name>
</gene>
<dbReference type="EMBL" id="LUEZ02000009">
    <property type="protein sequence ID" value="RDB29870.1"/>
    <property type="molecule type" value="Genomic_DNA"/>
</dbReference>
<keyword evidence="1" id="KW-0808">Transferase</keyword>
<dbReference type="Pfam" id="PF10250">
    <property type="entry name" value="O-FucT"/>
    <property type="match status" value="1"/>
</dbReference>
<evidence type="ECO:0000256" key="3">
    <source>
        <dbReference type="ARBA" id="ARBA00023277"/>
    </source>
</evidence>
<evidence type="ECO:0000256" key="1">
    <source>
        <dbReference type="ARBA" id="ARBA00022679"/>
    </source>
</evidence>
<dbReference type="InterPro" id="IPR019378">
    <property type="entry name" value="GDP-Fuc_O-FucTrfase"/>
</dbReference>
<protein>
    <submittedName>
        <fullName evidence="5">Uncharacterized protein</fullName>
    </submittedName>
</protein>
<evidence type="ECO:0000313" key="6">
    <source>
        <dbReference type="Proteomes" id="UP000076154"/>
    </source>
</evidence>
<reference evidence="5" key="1">
    <citation type="submission" date="2018-04" db="EMBL/GenBank/DDBJ databases">
        <title>Whole genome sequencing of Hypsizygus marmoreus.</title>
        <authorList>
            <person name="Choi I.-G."/>
            <person name="Min B."/>
            <person name="Kim J.-G."/>
            <person name="Kim S."/>
            <person name="Oh Y.-L."/>
            <person name="Kong W.-S."/>
            <person name="Park H."/>
            <person name="Jeong J."/>
            <person name="Song E.-S."/>
        </authorList>
    </citation>
    <scope>NUCLEOTIDE SEQUENCE [LARGE SCALE GENOMIC DNA]</scope>
    <source>
        <strain evidence="5">51987-8</strain>
    </source>
</reference>
<dbReference type="STRING" id="39966.A0A369K8T8"/>
<feature type="transmembrane region" description="Helical" evidence="4">
    <location>
        <begin position="60"/>
        <end position="80"/>
    </location>
</feature>
<accession>A0A369K8T8</accession>
<sequence length="473" mass="54090">MDLWRRLAGGPEHRYSEEDYELLGADSSPRLNGLPLANGAQRRRRSILQACVHHLTLRRILIFVALIPFLIVIGVLWSGIPPSYEDIRRFERQLPQHNLTQARGERRMYLRFPDHLWGHGLNNVLQEAILMSYVAYMSNRSFVFEDYVWSHSPFPYTLYDFALRPVRIPLNAFISGPTAGGPMDHHEAVSAEFWESACPPEKRRVVSSKDTPNDAEGIVIVEWWVKKLKDVLDECVEIDSSEKVIFDFPFFDSERIVSLWPGLSTSPILTDYLWSPLVQSAVFRNFVVLQPASAKSLFDISSKTTLSGLVALHLRRGDYRRHCPRLAGWESRYNGLNQFPTLPDRFDPEPYKGDAHMAYYMEHCLPTVEQIVERLRAVRKENPGLRRVYVLTNAWGWWLNGLKGALQKDGWDDLTSSLDIKLDSAQTYVAMAVDMAIAEKAEVFVGNGFSSLTSNIVMLRMAKGLNISSNRFL</sequence>